<keyword evidence="5" id="KW-1185">Reference proteome</keyword>
<dbReference type="InterPro" id="IPR018391">
    <property type="entry name" value="PQQ_b-propeller_rpt"/>
</dbReference>
<dbReference type="SUPFAM" id="SSF50998">
    <property type="entry name" value="Quinoprotein alcohol dehydrogenase-like"/>
    <property type="match status" value="1"/>
</dbReference>
<keyword evidence="2" id="KW-0472">Membrane</keyword>
<dbReference type="Pfam" id="PF13360">
    <property type="entry name" value="PQQ_2"/>
    <property type="match status" value="1"/>
</dbReference>
<proteinExistence type="predicted"/>
<organism evidence="4 5">
    <name type="scientific">Dictyobacter halimunensis</name>
    <dbReference type="NCBI Taxonomy" id="3026934"/>
    <lineage>
        <taxon>Bacteria</taxon>
        <taxon>Bacillati</taxon>
        <taxon>Chloroflexota</taxon>
        <taxon>Ktedonobacteria</taxon>
        <taxon>Ktedonobacterales</taxon>
        <taxon>Dictyobacteraceae</taxon>
        <taxon>Dictyobacter</taxon>
    </lineage>
</organism>
<feature type="region of interest" description="Disordered" evidence="1">
    <location>
        <begin position="1"/>
        <end position="36"/>
    </location>
</feature>
<protein>
    <recommendedName>
        <fullName evidence="3">Pyrrolo-quinoline quinone repeat domain-containing protein</fullName>
    </recommendedName>
</protein>
<keyword evidence="2" id="KW-0812">Transmembrane</keyword>
<dbReference type="PANTHER" id="PTHR34512">
    <property type="entry name" value="CELL SURFACE PROTEIN"/>
    <property type="match status" value="1"/>
</dbReference>
<evidence type="ECO:0000256" key="1">
    <source>
        <dbReference type="SAM" id="MobiDB-lite"/>
    </source>
</evidence>
<feature type="compositionally biased region" description="Basic and acidic residues" evidence="1">
    <location>
        <begin position="1"/>
        <end position="19"/>
    </location>
</feature>
<name>A0ABQ6FI59_9CHLR</name>
<dbReference type="EMBL" id="BSRI01000001">
    <property type="protein sequence ID" value="GLV53814.1"/>
    <property type="molecule type" value="Genomic_DNA"/>
</dbReference>
<evidence type="ECO:0000313" key="5">
    <source>
        <dbReference type="Proteomes" id="UP001344906"/>
    </source>
</evidence>
<evidence type="ECO:0000313" key="4">
    <source>
        <dbReference type="EMBL" id="GLV53814.1"/>
    </source>
</evidence>
<dbReference type="PANTHER" id="PTHR34512:SF30">
    <property type="entry name" value="OUTER MEMBRANE PROTEIN ASSEMBLY FACTOR BAMB"/>
    <property type="match status" value="1"/>
</dbReference>
<accession>A0ABQ6FI59</accession>
<dbReference type="InterPro" id="IPR002372">
    <property type="entry name" value="PQQ_rpt_dom"/>
</dbReference>
<dbReference type="Proteomes" id="UP001344906">
    <property type="component" value="Unassembled WGS sequence"/>
</dbReference>
<dbReference type="Gene3D" id="2.130.10.10">
    <property type="entry name" value="YVTN repeat-like/Quinoprotein amine dehydrogenase"/>
    <property type="match status" value="1"/>
</dbReference>
<evidence type="ECO:0000259" key="3">
    <source>
        <dbReference type="Pfam" id="PF13360"/>
    </source>
</evidence>
<comment type="caution">
    <text evidence="4">The sequence shown here is derived from an EMBL/GenBank/DDBJ whole genome shotgun (WGS) entry which is preliminary data.</text>
</comment>
<sequence>MDSGPDPHQRDQPDFKLEITDIDADDSGEMNGRSGKSSRLEPLFAFAVRHARGLFMLAIVAGCLVFAILLFPDAASFIHPATSVPPAITPMAPPYSFVTVSGNDTVTFVLGQIEHGDQSSGPLDNIGITAYDTHSGVLLWHTPQHQSSRITYGLATNLKDQGEHIYALRADGLISLLEPRSGKTLWSYHLPSAMPEPMAIEQDGVLYFSDADQNVYAVKDGRMLWRTGGMGIILGIEDGVVYGCDTTRQHFLAVDEESGARLWSYTVPSPTQASAPDSHSLSLAIENKTFYLQASDNRVVAIQPQGHVLWSRQFHTPFSLKADAHHLYAVDQSTETLEVLNLQTGKQERTPIHAAGIVSIKDIQGSLLYIQTDAGLKAINADTGNVVWQKALVVSPATRVDNGVIYVPILSNTNSVQAISERDGAVLWSGAMKGDITTINASVLDLYSSDNYTLSVLRLSDGKTLWSKHIE</sequence>
<reference evidence="4 5" key="1">
    <citation type="submission" date="2023-02" db="EMBL/GenBank/DDBJ databases">
        <title>Dictyobacter halimunensis sp. nov., a new member of the class Ktedonobacteria from forest soil in a geothermal area.</title>
        <authorList>
            <person name="Rachmania M.K."/>
            <person name="Ningsih F."/>
            <person name="Sakai Y."/>
            <person name="Yabe S."/>
            <person name="Yokota A."/>
            <person name="Sjamsuridzal W."/>
        </authorList>
    </citation>
    <scope>NUCLEOTIDE SEQUENCE [LARGE SCALE GENOMIC DNA]</scope>
    <source>
        <strain evidence="4 5">S3.2.2.5</strain>
    </source>
</reference>
<dbReference type="InterPro" id="IPR011047">
    <property type="entry name" value="Quinoprotein_ADH-like_sf"/>
</dbReference>
<gene>
    <name evidence="4" type="ORF">KDH_06650</name>
</gene>
<dbReference type="RefSeq" id="WP_338247525.1">
    <property type="nucleotide sequence ID" value="NZ_BSRI01000001.1"/>
</dbReference>
<keyword evidence="2" id="KW-1133">Transmembrane helix</keyword>
<dbReference type="InterPro" id="IPR015943">
    <property type="entry name" value="WD40/YVTN_repeat-like_dom_sf"/>
</dbReference>
<feature type="domain" description="Pyrrolo-quinoline quinone repeat" evidence="3">
    <location>
        <begin position="171"/>
        <end position="389"/>
    </location>
</feature>
<dbReference type="SMART" id="SM00564">
    <property type="entry name" value="PQQ"/>
    <property type="match status" value="6"/>
</dbReference>
<dbReference type="Gene3D" id="2.40.10.480">
    <property type="match status" value="1"/>
</dbReference>
<feature type="transmembrane region" description="Helical" evidence="2">
    <location>
        <begin position="53"/>
        <end position="71"/>
    </location>
</feature>
<evidence type="ECO:0000256" key="2">
    <source>
        <dbReference type="SAM" id="Phobius"/>
    </source>
</evidence>